<organism evidence="1 2">
    <name type="scientific">Sphingobacterium yanglingense</name>
    <dbReference type="NCBI Taxonomy" id="1437280"/>
    <lineage>
        <taxon>Bacteria</taxon>
        <taxon>Pseudomonadati</taxon>
        <taxon>Bacteroidota</taxon>
        <taxon>Sphingobacteriia</taxon>
        <taxon>Sphingobacteriales</taxon>
        <taxon>Sphingobacteriaceae</taxon>
        <taxon>Sphingobacterium</taxon>
    </lineage>
</organism>
<dbReference type="AlphaFoldDB" id="A0A4R6WJ35"/>
<dbReference type="Proteomes" id="UP000295292">
    <property type="component" value="Unassembled WGS sequence"/>
</dbReference>
<keyword evidence="2" id="KW-1185">Reference proteome</keyword>
<name>A0A4R6WJ35_9SPHI</name>
<evidence type="ECO:0000313" key="2">
    <source>
        <dbReference type="Proteomes" id="UP000295292"/>
    </source>
</evidence>
<dbReference type="EMBL" id="SNYV01000013">
    <property type="protein sequence ID" value="TDQ77974.1"/>
    <property type="molecule type" value="Genomic_DNA"/>
</dbReference>
<evidence type="ECO:0000313" key="1">
    <source>
        <dbReference type="EMBL" id="TDQ77974.1"/>
    </source>
</evidence>
<reference evidence="1 2" key="1">
    <citation type="submission" date="2019-03" db="EMBL/GenBank/DDBJ databases">
        <title>Genomic Encyclopedia of Archaeal and Bacterial Type Strains, Phase II (KMG-II): from individual species to whole genera.</title>
        <authorList>
            <person name="Goeker M."/>
        </authorList>
    </citation>
    <scope>NUCLEOTIDE SEQUENCE [LARGE SCALE GENOMIC DNA]</scope>
    <source>
        <strain evidence="1 2">DSM 28353</strain>
    </source>
</reference>
<gene>
    <name evidence="1" type="ORF">CLV99_1949</name>
</gene>
<protein>
    <submittedName>
        <fullName evidence="1">Uncharacterized protein</fullName>
    </submittedName>
</protein>
<accession>A0A4R6WJ35</accession>
<comment type="caution">
    <text evidence="1">The sequence shown here is derived from an EMBL/GenBank/DDBJ whole genome shotgun (WGS) entry which is preliminary data.</text>
</comment>
<dbReference type="RefSeq" id="WP_133584239.1">
    <property type="nucleotide sequence ID" value="NZ_SNYV01000013.1"/>
</dbReference>
<proteinExistence type="predicted"/>
<sequence>MARLEGLIKMKGQIGDLTFFKTKDGSYQVRMKGGVSGERIATDPRFQRTRENGAEFGRAAAASKKLRDQLRELFEQNVDTRIAQRLSSRMSAVIKADSVNERGERRVLAENLPMLTGLECNATASLTTVFYGKLQYGYDRAAGEATLATGSFSPRTKIAKLDGATHARFTLAVLEYSADSEDLPVVIESSPYIDVTLMAQQQVDLTAVLTADASKAMLLLVGIGYFQEVNGAYYPLANGLYNALTFAAVDVP</sequence>
<dbReference type="OrthoDB" id="645138at2"/>